<keyword evidence="1" id="KW-1185">Reference proteome</keyword>
<dbReference type="GeneID" id="140015164"/>
<dbReference type="Pfam" id="PF08284">
    <property type="entry name" value="RVP_2"/>
    <property type="match status" value="1"/>
</dbReference>
<dbReference type="InterPro" id="IPR021109">
    <property type="entry name" value="Peptidase_aspartic_dom_sf"/>
</dbReference>
<dbReference type="RefSeq" id="XP_071923167.1">
    <property type="nucleotide sequence ID" value="XM_072067066.1"/>
</dbReference>
<reference evidence="2" key="1">
    <citation type="submission" date="2025-08" db="UniProtKB">
        <authorList>
            <consortium name="RefSeq"/>
        </authorList>
    </citation>
    <scope>IDENTIFICATION</scope>
    <source>
        <tissue evidence="2">Leaves</tissue>
    </source>
</reference>
<name>A0ABM4VUF6_COFAR</name>
<dbReference type="Proteomes" id="UP001652660">
    <property type="component" value="Chromosome 10e"/>
</dbReference>
<organism evidence="1 2">
    <name type="scientific">Coffea arabica</name>
    <name type="common">Arabian coffee</name>
    <dbReference type="NCBI Taxonomy" id="13443"/>
    <lineage>
        <taxon>Eukaryota</taxon>
        <taxon>Viridiplantae</taxon>
        <taxon>Streptophyta</taxon>
        <taxon>Embryophyta</taxon>
        <taxon>Tracheophyta</taxon>
        <taxon>Spermatophyta</taxon>
        <taxon>Magnoliopsida</taxon>
        <taxon>eudicotyledons</taxon>
        <taxon>Gunneridae</taxon>
        <taxon>Pentapetalae</taxon>
        <taxon>asterids</taxon>
        <taxon>lamiids</taxon>
        <taxon>Gentianales</taxon>
        <taxon>Rubiaceae</taxon>
        <taxon>Ixoroideae</taxon>
        <taxon>Gardenieae complex</taxon>
        <taxon>Bertiereae - Coffeeae clade</taxon>
        <taxon>Coffeeae</taxon>
        <taxon>Coffea</taxon>
    </lineage>
</organism>
<dbReference type="InterPro" id="IPR032567">
    <property type="entry name" value="RTL1-rel"/>
</dbReference>
<dbReference type="PANTHER" id="PTHR15503:SF45">
    <property type="entry name" value="RNA-DIRECTED DNA POLYMERASE HOMOLOG"/>
    <property type="match status" value="1"/>
</dbReference>
<evidence type="ECO:0000313" key="2">
    <source>
        <dbReference type="RefSeq" id="XP_071923167.1"/>
    </source>
</evidence>
<accession>A0ABM4VUF6</accession>
<proteinExistence type="predicted"/>
<protein>
    <submittedName>
        <fullName evidence="2">Uncharacterized protein</fullName>
    </submittedName>
</protein>
<gene>
    <name evidence="2" type="primary">LOC140015164</name>
</gene>
<sequence length="183" mass="20478">MSGIDVKPIKLLYDFEVRTPTGDQSLIVNLVYKGCEIWVGEQKLLADLMGLAIKGYDVILGMDWLARYNAQLNCKTKMVELCIPGEATLKLDVRGKLASSALISGIRARKMLSKGAQGFLAFLINTPSDKVRLEDMPVVKEYPDVFPEELESLPPEREIAFKIDVTPEVASILRSHIEWLQLN</sequence>
<dbReference type="Gene3D" id="2.40.70.10">
    <property type="entry name" value="Acid Proteases"/>
    <property type="match status" value="1"/>
</dbReference>
<evidence type="ECO:0000313" key="1">
    <source>
        <dbReference type="Proteomes" id="UP001652660"/>
    </source>
</evidence>
<dbReference type="PANTHER" id="PTHR15503">
    <property type="entry name" value="LDOC1 RELATED"/>
    <property type="match status" value="1"/>
</dbReference>